<reference evidence="2 3" key="1">
    <citation type="submission" date="2019-04" db="EMBL/GenBank/DDBJ databases">
        <title>Fungal friends and foes A comparative genomics study of 23 Aspergillus species from section Flavi.</title>
        <authorList>
            <consortium name="DOE Joint Genome Institute"/>
            <person name="Kjaerbolling I."/>
            <person name="Vesth T.C."/>
            <person name="Frisvad J.C."/>
            <person name="Nybo J.L."/>
            <person name="Theobald S."/>
            <person name="Kildgaard S."/>
            <person name="Petersen T.I."/>
            <person name="Kuo A."/>
            <person name="Sato A."/>
            <person name="Lyhne E.K."/>
            <person name="Kogle M.E."/>
            <person name="Wiebenga A."/>
            <person name="Kun R.S."/>
            <person name="Lubbers R.J."/>
            <person name="Makela M.R."/>
            <person name="Barry K."/>
            <person name="Chovatia M."/>
            <person name="Clum A."/>
            <person name="Daum C."/>
            <person name="Haridas S."/>
            <person name="He G."/>
            <person name="LaButti K."/>
            <person name="Lipzen A."/>
            <person name="Mondo S."/>
            <person name="Pangilinan J."/>
            <person name="Riley R."/>
            <person name="Salamov A."/>
            <person name="Simmons B.A."/>
            <person name="Magnuson J.K."/>
            <person name="Henrissat B."/>
            <person name="Mortensen U.H."/>
            <person name="Larsen T.O."/>
            <person name="De vries R.P."/>
            <person name="Grigoriev I.V."/>
            <person name="Machida M."/>
            <person name="Baker S.E."/>
            <person name="Andersen M.R."/>
        </authorList>
    </citation>
    <scope>NUCLEOTIDE SEQUENCE [LARGE SCALE GENOMIC DNA]</scope>
    <source>
        <strain evidence="2 3">CBS 126849</strain>
    </source>
</reference>
<dbReference type="Proteomes" id="UP000326799">
    <property type="component" value="Unassembled WGS sequence"/>
</dbReference>
<accession>A0A5N6EW83</accession>
<evidence type="ECO:0000313" key="3">
    <source>
        <dbReference type="Proteomes" id="UP000326799"/>
    </source>
</evidence>
<dbReference type="AlphaFoldDB" id="A0A5N6EW83"/>
<organism evidence="2 3">
    <name type="scientific">Aspergillus novoparasiticus</name>
    <dbReference type="NCBI Taxonomy" id="986946"/>
    <lineage>
        <taxon>Eukaryota</taxon>
        <taxon>Fungi</taxon>
        <taxon>Dikarya</taxon>
        <taxon>Ascomycota</taxon>
        <taxon>Pezizomycotina</taxon>
        <taxon>Eurotiomycetes</taxon>
        <taxon>Eurotiomycetidae</taxon>
        <taxon>Eurotiales</taxon>
        <taxon>Aspergillaceae</taxon>
        <taxon>Aspergillus</taxon>
        <taxon>Aspergillus subgen. Circumdati</taxon>
    </lineage>
</organism>
<feature type="region of interest" description="Disordered" evidence="1">
    <location>
        <begin position="1"/>
        <end position="25"/>
    </location>
</feature>
<dbReference type="EMBL" id="ML733424">
    <property type="protein sequence ID" value="KAB8220924.1"/>
    <property type="molecule type" value="Genomic_DNA"/>
</dbReference>
<gene>
    <name evidence="2" type="ORF">BDV33DRAFT_85332</name>
</gene>
<name>A0A5N6EW83_9EURO</name>
<feature type="compositionally biased region" description="Polar residues" evidence="1">
    <location>
        <begin position="1"/>
        <end position="11"/>
    </location>
</feature>
<keyword evidence="3" id="KW-1185">Reference proteome</keyword>
<proteinExistence type="predicted"/>
<protein>
    <submittedName>
        <fullName evidence="2">Uncharacterized protein</fullName>
    </submittedName>
</protein>
<evidence type="ECO:0000313" key="2">
    <source>
        <dbReference type="EMBL" id="KAB8220924.1"/>
    </source>
</evidence>
<evidence type="ECO:0000256" key="1">
    <source>
        <dbReference type="SAM" id="MobiDB-lite"/>
    </source>
</evidence>
<sequence>MMFTKEQQGVESNRAKMPSTEQPTLEVTRQALPRWVTEKDKQRLTKAAAMDKLIKNIRPVRPSDSFRPSIIASVRFIEFNLSAKQIRLLPVNRGQGKYSTLAEVIPKTNLIGTVAIGGGNSMLAHVPIRVSDPGSLDANIRVKEKREKKESC</sequence>